<feature type="region of interest" description="Disordered" evidence="1">
    <location>
        <begin position="1"/>
        <end position="23"/>
    </location>
</feature>
<dbReference type="Proteomes" id="UP000324222">
    <property type="component" value="Unassembled WGS sequence"/>
</dbReference>
<organism evidence="2 3">
    <name type="scientific">Portunus trituberculatus</name>
    <name type="common">Swimming crab</name>
    <name type="synonym">Neptunus trituberculatus</name>
    <dbReference type="NCBI Taxonomy" id="210409"/>
    <lineage>
        <taxon>Eukaryota</taxon>
        <taxon>Metazoa</taxon>
        <taxon>Ecdysozoa</taxon>
        <taxon>Arthropoda</taxon>
        <taxon>Crustacea</taxon>
        <taxon>Multicrustacea</taxon>
        <taxon>Malacostraca</taxon>
        <taxon>Eumalacostraca</taxon>
        <taxon>Eucarida</taxon>
        <taxon>Decapoda</taxon>
        <taxon>Pleocyemata</taxon>
        <taxon>Brachyura</taxon>
        <taxon>Eubrachyura</taxon>
        <taxon>Portunoidea</taxon>
        <taxon>Portunidae</taxon>
        <taxon>Portuninae</taxon>
        <taxon>Portunus</taxon>
    </lineage>
</organism>
<feature type="compositionally biased region" description="Low complexity" evidence="1">
    <location>
        <begin position="1"/>
        <end position="18"/>
    </location>
</feature>
<comment type="caution">
    <text evidence="2">The sequence shown here is derived from an EMBL/GenBank/DDBJ whole genome shotgun (WGS) entry which is preliminary data.</text>
</comment>
<accession>A0A5B7HP62</accession>
<evidence type="ECO:0000313" key="2">
    <source>
        <dbReference type="EMBL" id="MPC74220.1"/>
    </source>
</evidence>
<gene>
    <name evidence="2" type="ORF">E2C01_068573</name>
</gene>
<dbReference type="EMBL" id="VSRR010038480">
    <property type="protein sequence ID" value="MPC74220.1"/>
    <property type="molecule type" value="Genomic_DNA"/>
</dbReference>
<dbReference type="AlphaFoldDB" id="A0A5B7HP62"/>
<protein>
    <submittedName>
        <fullName evidence="2">Uncharacterized protein</fullName>
    </submittedName>
</protein>
<sequence length="91" mass="9930">MTSSTTTTTTTTTKYSSSCPRNKPLNINVPVFLALTFVPRVLVQCSALGVELFSFSTSCHVCLSPTTVTERKTNGVSLTITRHFITAKEEK</sequence>
<evidence type="ECO:0000313" key="3">
    <source>
        <dbReference type="Proteomes" id="UP000324222"/>
    </source>
</evidence>
<keyword evidence="3" id="KW-1185">Reference proteome</keyword>
<reference evidence="2 3" key="1">
    <citation type="submission" date="2019-05" db="EMBL/GenBank/DDBJ databases">
        <title>Another draft genome of Portunus trituberculatus and its Hox gene families provides insights of decapod evolution.</title>
        <authorList>
            <person name="Jeong J.-H."/>
            <person name="Song I."/>
            <person name="Kim S."/>
            <person name="Choi T."/>
            <person name="Kim D."/>
            <person name="Ryu S."/>
            <person name="Kim W."/>
        </authorList>
    </citation>
    <scope>NUCLEOTIDE SEQUENCE [LARGE SCALE GENOMIC DNA]</scope>
    <source>
        <tissue evidence="2">Muscle</tissue>
    </source>
</reference>
<proteinExistence type="predicted"/>
<evidence type="ECO:0000256" key="1">
    <source>
        <dbReference type="SAM" id="MobiDB-lite"/>
    </source>
</evidence>
<name>A0A5B7HP62_PORTR</name>